<accession>A0ABN9EYJ5</accession>
<organism evidence="1 2">
    <name type="scientific">Staurois parvus</name>
    <dbReference type="NCBI Taxonomy" id="386267"/>
    <lineage>
        <taxon>Eukaryota</taxon>
        <taxon>Metazoa</taxon>
        <taxon>Chordata</taxon>
        <taxon>Craniata</taxon>
        <taxon>Vertebrata</taxon>
        <taxon>Euteleostomi</taxon>
        <taxon>Amphibia</taxon>
        <taxon>Batrachia</taxon>
        <taxon>Anura</taxon>
        <taxon>Neobatrachia</taxon>
        <taxon>Ranoidea</taxon>
        <taxon>Ranidae</taxon>
        <taxon>Staurois</taxon>
    </lineage>
</organism>
<evidence type="ECO:0000313" key="2">
    <source>
        <dbReference type="Proteomes" id="UP001162483"/>
    </source>
</evidence>
<dbReference type="Proteomes" id="UP001162483">
    <property type="component" value="Unassembled WGS sequence"/>
</dbReference>
<gene>
    <name evidence="1" type="ORF">SPARVUS_LOCUS10921445</name>
</gene>
<comment type="caution">
    <text evidence="1">The sequence shown here is derived from an EMBL/GenBank/DDBJ whole genome shotgun (WGS) entry which is preliminary data.</text>
</comment>
<keyword evidence="2" id="KW-1185">Reference proteome</keyword>
<evidence type="ECO:0000313" key="1">
    <source>
        <dbReference type="EMBL" id="CAI9589583.1"/>
    </source>
</evidence>
<reference evidence="1" key="1">
    <citation type="submission" date="2023-05" db="EMBL/GenBank/DDBJ databases">
        <authorList>
            <person name="Stuckert A."/>
        </authorList>
    </citation>
    <scope>NUCLEOTIDE SEQUENCE</scope>
</reference>
<dbReference type="EMBL" id="CATNWA010016073">
    <property type="protein sequence ID" value="CAI9589583.1"/>
    <property type="molecule type" value="Genomic_DNA"/>
</dbReference>
<protein>
    <submittedName>
        <fullName evidence="1">Uncharacterized protein</fullName>
    </submittedName>
</protein>
<proteinExistence type="predicted"/>
<name>A0ABN9EYJ5_9NEOB</name>
<sequence>MEIYSMKLATHCCCARLKAIQSLKVFSYWLCRQLVTSLHCALQHELTPLCNFLWPTTSWFELLLFPVASTLL</sequence>